<dbReference type="STRING" id="1917485.BOO69_01225"/>
<keyword evidence="1 4" id="KW-0378">Hydrolase</keyword>
<keyword evidence="2" id="KW-0479">Metal-binding</keyword>
<dbReference type="AlphaFoldDB" id="A0A1J0WDE1"/>
<dbReference type="KEGG" id="suam:BOO69_01225"/>
<dbReference type="PANTHER" id="PTHR11014">
    <property type="entry name" value="PEPTIDASE M20 FAMILY MEMBER"/>
    <property type="match status" value="1"/>
</dbReference>
<dbReference type="Gene3D" id="3.30.70.360">
    <property type="match status" value="1"/>
</dbReference>
<dbReference type="InterPro" id="IPR017439">
    <property type="entry name" value="Amidohydrolase"/>
</dbReference>
<proteinExistence type="predicted"/>
<dbReference type="Gene3D" id="3.40.630.10">
    <property type="entry name" value="Zn peptidases"/>
    <property type="match status" value="1"/>
</dbReference>
<feature type="binding site" evidence="2">
    <location>
        <position position="103"/>
    </location>
    <ligand>
        <name>Mn(2+)</name>
        <dbReference type="ChEBI" id="CHEBI:29035"/>
        <label>2</label>
    </ligand>
</feature>
<dbReference type="RefSeq" id="WP_071969570.1">
    <property type="nucleotide sequence ID" value="NZ_CP018076.1"/>
</dbReference>
<dbReference type="SUPFAM" id="SSF55031">
    <property type="entry name" value="Bacterial exopeptidase dimerisation domain"/>
    <property type="match status" value="1"/>
</dbReference>
<dbReference type="EMBL" id="CP018076">
    <property type="protein sequence ID" value="APE42182.1"/>
    <property type="molecule type" value="Genomic_DNA"/>
</dbReference>
<feature type="binding site" evidence="2">
    <location>
        <position position="138"/>
    </location>
    <ligand>
        <name>Mn(2+)</name>
        <dbReference type="ChEBI" id="CHEBI:29035"/>
        <label>2</label>
    </ligand>
</feature>
<feature type="binding site" evidence="2">
    <location>
        <position position="359"/>
    </location>
    <ligand>
        <name>Mn(2+)</name>
        <dbReference type="ChEBI" id="CHEBI:29035"/>
        <label>2</label>
    </ligand>
</feature>
<keyword evidence="5" id="KW-1185">Reference proteome</keyword>
<dbReference type="InterPro" id="IPR002933">
    <property type="entry name" value="Peptidase_M20"/>
</dbReference>
<evidence type="ECO:0000256" key="2">
    <source>
        <dbReference type="PIRSR" id="PIRSR005962-1"/>
    </source>
</evidence>
<sequence length="389" mass="41408">MNILPTIAESRDELDAIFRDLHAHPEIGFTEVRTSGIVADKLREYGVDEVHTGLGKTGVVGLIRGKGQGNRRVGLRADMDALPIHEETDLGYASTVPGVMHACGHDSHTTMLLGAAKHLAATRDFDGTAVVVFQPAEEGLGGARQMLADGLFEQFPCDEIFGMHNTPNGKPGKVGICKGAAMAGAAFFDIAIKGKGSHAARPSDSKDSLVIGASLACELQTILSRNIPPHEVLVLSVTELHAGSAYNIVPDTARLAGTIRYFNDEMYRLAADRMQAICDGMAVMHGVEVALDLRNVFDVLMNDDELSDVYMQAAGDIVGEDNLDREAPPVTGSEDFADMLRVIPGAYCTVGHAGTVGLHNPGYVLDTSILPVGASIMARVVERRLPLTA</sequence>
<feature type="domain" description="Peptidase M20 dimerisation" evidence="3">
    <location>
        <begin position="184"/>
        <end position="264"/>
    </location>
</feature>
<dbReference type="GO" id="GO:0050118">
    <property type="term" value="F:N-acetyldiaminopimelate deacetylase activity"/>
    <property type="evidence" value="ECO:0007669"/>
    <property type="project" value="UniProtKB-ARBA"/>
</dbReference>
<evidence type="ECO:0000313" key="5">
    <source>
        <dbReference type="Proteomes" id="UP000181897"/>
    </source>
</evidence>
<dbReference type="InterPro" id="IPR011650">
    <property type="entry name" value="Peptidase_M20_dimer"/>
</dbReference>
<evidence type="ECO:0000259" key="3">
    <source>
        <dbReference type="Pfam" id="PF07687"/>
    </source>
</evidence>
<name>A0A1J0WDE1_9RHOB</name>
<feature type="binding site" evidence="2">
    <location>
        <position position="105"/>
    </location>
    <ligand>
        <name>Mn(2+)</name>
        <dbReference type="ChEBI" id="CHEBI:29035"/>
        <label>2</label>
    </ligand>
</feature>
<organism evidence="4 5">
    <name type="scientific">Sulfitobacter alexandrii</name>
    <dbReference type="NCBI Taxonomy" id="1917485"/>
    <lineage>
        <taxon>Bacteria</taxon>
        <taxon>Pseudomonadati</taxon>
        <taxon>Pseudomonadota</taxon>
        <taxon>Alphaproteobacteria</taxon>
        <taxon>Rhodobacterales</taxon>
        <taxon>Roseobacteraceae</taxon>
        <taxon>Sulfitobacter</taxon>
    </lineage>
</organism>
<keyword evidence="2" id="KW-0464">Manganese</keyword>
<evidence type="ECO:0000313" key="4">
    <source>
        <dbReference type="EMBL" id="APE42182.1"/>
    </source>
</evidence>
<dbReference type="GO" id="GO:0019877">
    <property type="term" value="P:diaminopimelate biosynthetic process"/>
    <property type="evidence" value="ECO:0007669"/>
    <property type="project" value="UniProtKB-ARBA"/>
</dbReference>
<dbReference type="Pfam" id="PF07687">
    <property type="entry name" value="M20_dimer"/>
    <property type="match status" value="1"/>
</dbReference>
<dbReference type="NCBIfam" id="TIGR01891">
    <property type="entry name" value="amidohydrolases"/>
    <property type="match status" value="1"/>
</dbReference>
<dbReference type="FunFam" id="3.30.70.360:FF:000001">
    <property type="entry name" value="N-acetyldiaminopimelate deacetylase"/>
    <property type="match status" value="1"/>
</dbReference>
<dbReference type="CDD" id="cd05666">
    <property type="entry name" value="M20_Acy1-like"/>
    <property type="match status" value="1"/>
</dbReference>
<dbReference type="Pfam" id="PF01546">
    <property type="entry name" value="Peptidase_M20"/>
    <property type="match status" value="1"/>
</dbReference>
<dbReference type="OrthoDB" id="9777385at2"/>
<dbReference type="PANTHER" id="PTHR11014:SF63">
    <property type="entry name" value="METALLOPEPTIDASE, PUTATIVE (AFU_ORTHOLOGUE AFUA_6G09600)-RELATED"/>
    <property type="match status" value="1"/>
</dbReference>
<protein>
    <submittedName>
        <fullName evidence="4">Amidohydrolase</fullName>
    </submittedName>
</protein>
<dbReference type="InterPro" id="IPR036264">
    <property type="entry name" value="Bact_exopeptidase_dim_dom"/>
</dbReference>
<dbReference type="Proteomes" id="UP000181897">
    <property type="component" value="Chromosome"/>
</dbReference>
<evidence type="ECO:0000256" key="1">
    <source>
        <dbReference type="ARBA" id="ARBA00022801"/>
    </source>
</evidence>
<dbReference type="GO" id="GO:0046872">
    <property type="term" value="F:metal ion binding"/>
    <property type="evidence" value="ECO:0007669"/>
    <property type="project" value="UniProtKB-KW"/>
</dbReference>
<accession>A0A1J0WDE1</accession>
<dbReference type="PIRSF" id="PIRSF005962">
    <property type="entry name" value="Pept_M20D_amidohydro"/>
    <property type="match status" value="1"/>
</dbReference>
<feature type="binding site" evidence="2">
    <location>
        <position position="164"/>
    </location>
    <ligand>
        <name>Mn(2+)</name>
        <dbReference type="ChEBI" id="CHEBI:29035"/>
        <label>2</label>
    </ligand>
</feature>
<reference evidence="4 5" key="1">
    <citation type="submission" date="2016-11" db="EMBL/GenBank/DDBJ databases">
        <title>Complete genome sequence of Sulfitobacter sp. AM1-D1, a toxic bacteria associated with marine dinoflagellate Alexandrium minutum in East China Sea.</title>
        <authorList>
            <person name="Yang Q."/>
            <person name="Zhang X."/>
            <person name="Tian X."/>
        </authorList>
    </citation>
    <scope>NUCLEOTIDE SEQUENCE [LARGE SCALE GENOMIC DNA]</scope>
    <source>
        <strain evidence="4 5">AM1-D1</strain>
    </source>
</reference>
<comment type="cofactor">
    <cofactor evidence="2">
        <name>Mn(2+)</name>
        <dbReference type="ChEBI" id="CHEBI:29035"/>
    </cofactor>
    <text evidence="2">The Mn(2+) ion enhances activity.</text>
</comment>
<dbReference type="SUPFAM" id="SSF53187">
    <property type="entry name" value="Zn-dependent exopeptidases"/>
    <property type="match status" value="1"/>
</dbReference>
<gene>
    <name evidence="4" type="ORF">BOO69_01225</name>
</gene>